<evidence type="ECO:0000313" key="3">
    <source>
        <dbReference type="Proteomes" id="UP000029492"/>
    </source>
</evidence>
<dbReference type="EMBL" id="CP003811">
    <property type="protein sequence ID" value="AIQ88133.1"/>
    <property type="molecule type" value="Genomic_DNA"/>
</dbReference>
<name>A0A089NQK5_9HYPH</name>
<accession>A0A089NQK5</accession>
<evidence type="ECO:0000313" key="2">
    <source>
        <dbReference type="EMBL" id="AIQ88133.1"/>
    </source>
</evidence>
<dbReference type="HOGENOM" id="CLU_2082052_0_0_5"/>
<evidence type="ECO:0000256" key="1">
    <source>
        <dbReference type="SAM" id="MobiDB-lite"/>
    </source>
</evidence>
<sequence>MMGRRSRLTTSALGAGGRVVAPLRSGAADAASPTFGTGQRPLVAYPGKRPLRQMPLRLPQRETPFAGSDAGATGCARWIGMPLKQVVDQAMIEGRQAKASAACLGATIREPDKEVMP</sequence>
<dbReference type="eggNOG" id="COG2041">
    <property type="taxonomic scope" value="Bacteria"/>
</dbReference>
<proteinExistence type="predicted"/>
<dbReference type="AlphaFoldDB" id="A0A089NQK5"/>
<reference evidence="2 3" key="1">
    <citation type="journal article" date="2014" name="PLoS ONE">
        <title>Genome Information of Methylobacterium oryzae, a Plant-Probiotic Methylotroph in the Phyllosphere.</title>
        <authorList>
            <person name="Kwak M.J."/>
            <person name="Jeong H."/>
            <person name="Madhaiyan M."/>
            <person name="Lee Y."/>
            <person name="Sa T.M."/>
            <person name="Oh T.K."/>
            <person name="Kim J.F."/>
        </authorList>
    </citation>
    <scope>NUCLEOTIDE SEQUENCE [LARGE SCALE GENOMIC DNA]</scope>
    <source>
        <strain evidence="2 3">CBMB20</strain>
    </source>
</reference>
<protein>
    <submittedName>
        <fullName evidence="2">Sulfite oxidase</fullName>
    </submittedName>
</protein>
<keyword evidence="3" id="KW-1185">Reference proteome</keyword>
<dbReference type="Proteomes" id="UP000029492">
    <property type="component" value="Chromosome"/>
</dbReference>
<dbReference type="STRING" id="693986.MOC_0378"/>
<feature type="region of interest" description="Disordered" evidence="1">
    <location>
        <begin position="26"/>
        <end position="48"/>
    </location>
</feature>
<dbReference type="KEGG" id="mor:MOC_0378"/>
<gene>
    <name evidence="2" type="ORF">MOC_0378</name>
</gene>
<organism evidence="2 3">
    <name type="scientific">Methylobacterium oryzae CBMB20</name>
    <dbReference type="NCBI Taxonomy" id="693986"/>
    <lineage>
        <taxon>Bacteria</taxon>
        <taxon>Pseudomonadati</taxon>
        <taxon>Pseudomonadota</taxon>
        <taxon>Alphaproteobacteria</taxon>
        <taxon>Hyphomicrobiales</taxon>
        <taxon>Methylobacteriaceae</taxon>
        <taxon>Methylobacterium</taxon>
    </lineage>
</organism>